<dbReference type="OrthoDB" id="9876299at2759"/>
<name>A0A7R7XMU6_9EURO</name>
<feature type="compositionally biased region" description="Basic and acidic residues" evidence="1">
    <location>
        <begin position="366"/>
        <end position="379"/>
    </location>
</feature>
<dbReference type="InterPro" id="IPR001611">
    <property type="entry name" value="Leu-rich_rpt"/>
</dbReference>
<dbReference type="InterPro" id="IPR032675">
    <property type="entry name" value="LRR_dom_sf"/>
</dbReference>
<dbReference type="Proteomes" id="UP000654913">
    <property type="component" value="Chromosome 4"/>
</dbReference>
<evidence type="ECO:0000313" key="3">
    <source>
        <dbReference type="Proteomes" id="UP000654913"/>
    </source>
</evidence>
<keyword evidence="3" id="KW-1185">Reference proteome</keyword>
<dbReference type="EMBL" id="AP024446">
    <property type="protein sequence ID" value="BCS24410.1"/>
    <property type="molecule type" value="Genomic_DNA"/>
</dbReference>
<dbReference type="GeneID" id="64974415"/>
<evidence type="ECO:0008006" key="4">
    <source>
        <dbReference type="Google" id="ProtNLM"/>
    </source>
</evidence>
<dbReference type="Pfam" id="PF13516">
    <property type="entry name" value="LRR_6"/>
    <property type="match status" value="1"/>
</dbReference>
<evidence type="ECO:0000256" key="1">
    <source>
        <dbReference type="SAM" id="MobiDB-lite"/>
    </source>
</evidence>
<reference evidence="2" key="2">
    <citation type="submission" date="2021-02" db="EMBL/GenBank/DDBJ databases">
        <title>Aspergillus puulaauensis MK2 genome sequence.</title>
        <authorList>
            <person name="Futagami T."/>
            <person name="Mori K."/>
            <person name="Kadooka C."/>
            <person name="Tanaka T."/>
        </authorList>
    </citation>
    <scope>NUCLEOTIDE SEQUENCE</scope>
    <source>
        <strain evidence="2">MK2</strain>
    </source>
</reference>
<feature type="region of interest" description="Disordered" evidence="1">
    <location>
        <begin position="427"/>
        <end position="464"/>
    </location>
</feature>
<feature type="region of interest" description="Disordered" evidence="1">
    <location>
        <begin position="346"/>
        <end position="379"/>
    </location>
</feature>
<feature type="compositionally biased region" description="Acidic residues" evidence="1">
    <location>
        <begin position="443"/>
        <end position="461"/>
    </location>
</feature>
<proteinExistence type="predicted"/>
<sequence length="658" mass="72546">MGKLNYSARKISGVKAGHVVSKDLKKRMAPGSGSKAAARDPTLEIDLTGKGLTDDGFAEFIDDLISCINCRDAEHPLGLAKVTELHLQNNKLTVQSLLKLGDVIASSGGDLRELDLSRNDIRIVTEEEKTIWKLFLGSFKNCYMLKKLDLAGNPIGAAGLEILARGYIKSDLDFLEADAETIVRQDHGFSTDVQDGEEAALAEETAALKIDVKASWDCKSGCAKKSPSKVGRAARQNGAGSTAVPASKNITFNDLKQYACTRGLRSIPYFILSEIEVKNSSAVHLSRMLATQRSSEQLLEFLPHGKASAIPGLARGDRSIIWKPIDGFTGHAKRLLDVTEAIRQYKSRAQGGSEGNRSDDEDSTDEAAKHKSQNKLELDHTRLTKRVRIESLKHEGLHASEIATVALKMMVVSRALLLEDRDRAVEASEDVAANEEFPVTEEHDVEEQEQEQEEEEEEGHAEEELIVEHSPSSVEFHPQPQYTIPPAFSPYFSKGRFHPGTELFDEEFPALQPVYRPATPKLATPEPENEGCLELNSLRDTTPERSVFGAGNVSGPELGSVRTGRPTGGKGNTRASLSQKGRKSSWRFGLTFNLWRRIIAEAVGANGILDQEQQARILHYASDWDSVAYELTIKGAENHQQIWKFLDTVRCFTYTPLN</sequence>
<accession>A0A7R7XMU6</accession>
<organism evidence="2 3">
    <name type="scientific">Aspergillus puulaauensis</name>
    <dbReference type="NCBI Taxonomy" id="1220207"/>
    <lineage>
        <taxon>Eukaryota</taxon>
        <taxon>Fungi</taxon>
        <taxon>Dikarya</taxon>
        <taxon>Ascomycota</taxon>
        <taxon>Pezizomycotina</taxon>
        <taxon>Eurotiomycetes</taxon>
        <taxon>Eurotiomycetidae</taxon>
        <taxon>Eurotiales</taxon>
        <taxon>Aspergillaceae</taxon>
        <taxon>Aspergillus</taxon>
    </lineage>
</organism>
<dbReference type="SUPFAM" id="SSF52047">
    <property type="entry name" value="RNI-like"/>
    <property type="match status" value="1"/>
</dbReference>
<dbReference type="AlphaFoldDB" id="A0A7R7XMU6"/>
<dbReference type="Gene3D" id="3.80.10.10">
    <property type="entry name" value="Ribonuclease Inhibitor"/>
    <property type="match status" value="1"/>
</dbReference>
<dbReference type="RefSeq" id="XP_041556604.1">
    <property type="nucleotide sequence ID" value="XM_041703972.1"/>
</dbReference>
<feature type="region of interest" description="Disordered" evidence="1">
    <location>
        <begin position="539"/>
        <end position="580"/>
    </location>
</feature>
<gene>
    <name evidence="2" type="ORF">APUU_40854A</name>
</gene>
<protein>
    <recommendedName>
        <fullName evidence="4">Leucine rich repeat protein</fullName>
    </recommendedName>
</protein>
<reference evidence="2" key="1">
    <citation type="submission" date="2021-01" db="EMBL/GenBank/DDBJ databases">
        <authorList>
            <consortium name="Aspergillus puulaauensis MK2 genome sequencing consortium"/>
            <person name="Kazuki M."/>
            <person name="Futagami T."/>
        </authorList>
    </citation>
    <scope>NUCLEOTIDE SEQUENCE</scope>
    <source>
        <strain evidence="2">MK2</strain>
    </source>
</reference>
<evidence type="ECO:0000313" key="2">
    <source>
        <dbReference type="EMBL" id="BCS24410.1"/>
    </source>
</evidence>
<dbReference type="KEGG" id="apuu:APUU_40854A"/>